<dbReference type="EMBL" id="CP009245">
    <property type="protein sequence ID" value="APT84107.1"/>
    <property type="molecule type" value="Genomic_DNA"/>
</dbReference>
<sequence length="136" mass="14884">MGRRTKKRAQNSPATNTPLGAADNHRADSSEGQAPQPAVEKQSAIDIALWLASAVCVVIFFQGWYFLFAVPLIVVVASFVQLRHSTRKQRPARVARVVLCGVITVMMGIGFYLVHTGSQAPVPEEFKNPPQPTQSR</sequence>
<dbReference type="KEGG" id="caqu:CAQU_02385"/>
<dbReference type="OrthoDB" id="9978417at2"/>
<feature type="transmembrane region" description="Helical" evidence="2">
    <location>
        <begin position="66"/>
        <end position="82"/>
    </location>
</feature>
<dbReference type="STRING" id="1431546.CAQU_02385"/>
<evidence type="ECO:0000313" key="4">
    <source>
        <dbReference type="Proteomes" id="UP000185478"/>
    </source>
</evidence>
<keyword evidence="2" id="KW-1133">Transmembrane helix</keyword>
<dbReference type="RefSeq" id="WP_075724870.1">
    <property type="nucleotide sequence ID" value="NZ_CP009245.1"/>
</dbReference>
<evidence type="ECO:0000256" key="1">
    <source>
        <dbReference type="SAM" id="MobiDB-lite"/>
    </source>
</evidence>
<dbReference type="Proteomes" id="UP000185478">
    <property type="component" value="Chromosome"/>
</dbReference>
<organism evidence="3 4">
    <name type="scientific">Corynebacterium aquilae DSM 44791</name>
    <dbReference type="NCBI Taxonomy" id="1431546"/>
    <lineage>
        <taxon>Bacteria</taxon>
        <taxon>Bacillati</taxon>
        <taxon>Actinomycetota</taxon>
        <taxon>Actinomycetes</taxon>
        <taxon>Mycobacteriales</taxon>
        <taxon>Corynebacteriaceae</taxon>
        <taxon>Corynebacterium</taxon>
    </lineage>
</organism>
<keyword evidence="2" id="KW-0472">Membrane</keyword>
<reference evidence="3 4" key="1">
    <citation type="submission" date="2014-08" db="EMBL/GenBank/DDBJ databases">
        <title>Complete genome sequence of Corynebacterium aquilae S-613T(T) (=DSM 44791(T)), isolated from the choana of a healthy golden eagle.</title>
        <authorList>
            <person name="Ruckert C."/>
            <person name="Albersmeier A."/>
            <person name="Winkler A."/>
            <person name="Kalinowski J."/>
        </authorList>
    </citation>
    <scope>NUCLEOTIDE SEQUENCE [LARGE SCALE GENOMIC DNA]</scope>
    <source>
        <strain evidence="3 4">S-613</strain>
    </source>
</reference>
<proteinExistence type="predicted"/>
<feature type="transmembrane region" description="Helical" evidence="2">
    <location>
        <begin position="94"/>
        <end position="114"/>
    </location>
</feature>
<gene>
    <name evidence="3" type="ORF">CAQU_02385</name>
</gene>
<accession>A0A1L7CE51</accession>
<keyword evidence="4" id="KW-1185">Reference proteome</keyword>
<protein>
    <submittedName>
        <fullName evidence="3">Uncharacterized protein</fullName>
    </submittedName>
</protein>
<evidence type="ECO:0000313" key="3">
    <source>
        <dbReference type="EMBL" id="APT84107.1"/>
    </source>
</evidence>
<name>A0A1L7CE51_9CORY</name>
<evidence type="ECO:0000256" key="2">
    <source>
        <dbReference type="SAM" id="Phobius"/>
    </source>
</evidence>
<dbReference type="AlphaFoldDB" id="A0A1L7CE51"/>
<feature type="region of interest" description="Disordered" evidence="1">
    <location>
        <begin position="1"/>
        <end position="37"/>
    </location>
</feature>
<keyword evidence="2" id="KW-0812">Transmembrane</keyword>